<reference evidence="21" key="2">
    <citation type="submission" date="2021-12" db="EMBL/GenBank/DDBJ databases">
        <title>Resequencing data analysis of finger millet.</title>
        <authorList>
            <person name="Hatakeyama M."/>
            <person name="Aluri S."/>
            <person name="Balachadran M.T."/>
            <person name="Sivarajan S.R."/>
            <person name="Poveda L."/>
            <person name="Shimizu-Inatsugi R."/>
            <person name="Schlapbach R."/>
            <person name="Sreeman S.M."/>
            <person name="Shimizu K.K."/>
        </authorList>
    </citation>
    <scope>NUCLEOTIDE SEQUENCE</scope>
</reference>
<dbReference type="FunFam" id="1.10.510.10:FF:000240">
    <property type="entry name" value="Lectin-domain containing receptor kinase A4.3"/>
    <property type="match status" value="1"/>
</dbReference>
<keyword evidence="12" id="KW-0067">ATP-binding</keyword>
<name>A0AAV5DMH2_ELECO</name>
<evidence type="ECO:0000313" key="22">
    <source>
        <dbReference type="Proteomes" id="UP001054889"/>
    </source>
</evidence>
<dbReference type="InterPro" id="IPR038408">
    <property type="entry name" value="GNK2_sf"/>
</dbReference>
<feature type="chain" id="PRO_5043719409" evidence="18">
    <location>
        <begin position="28"/>
        <end position="459"/>
    </location>
</feature>
<dbReference type="Gene3D" id="3.30.430.20">
    <property type="entry name" value="Gnk2 domain, C-X8-C-X2-C motif"/>
    <property type="match status" value="2"/>
</dbReference>
<evidence type="ECO:0000256" key="18">
    <source>
        <dbReference type="SAM" id="SignalP"/>
    </source>
</evidence>
<protein>
    <submittedName>
        <fullName evidence="21">Uncharacterized protein</fullName>
    </submittedName>
</protein>
<evidence type="ECO:0000256" key="16">
    <source>
        <dbReference type="ARBA" id="ARBA00023180"/>
    </source>
</evidence>
<dbReference type="InterPro" id="IPR002902">
    <property type="entry name" value="GNK2"/>
</dbReference>
<dbReference type="PANTHER" id="PTHR47973">
    <property type="entry name" value="CYSTEINE-RICH RECEPTOR-LIKE PROTEIN KINASE 3"/>
    <property type="match status" value="1"/>
</dbReference>
<dbReference type="Pfam" id="PF00069">
    <property type="entry name" value="Pkinase"/>
    <property type="match status" value="1"/>
</dbReference>
<dbReference type="PROSITE" id="PS51473">
    <property type="entry name" value="GNK2"/>
    <property type="match status" value="2"/>
</dbReference>
<dbReference type="GO" id="GO:0002229">
    <property type="term" value="P:defense response to oomycetes"/>
    <property type="evidence" value="ECO:0007669"/>
    <property type="project" value="UniProtKB-ARBA"/>
</dbReference>
<evidence type="ECO:0000256" key="6">
    <source>
        <dbReference type="ARBA" id="ARBA00022679"/>
    </source>
</evidence>
<dbReference type="CDD" id="cd23509">
    <property type="entry name" value="Gnk2-like"/>
    <property type="match status" value="2"/>
</dbReference>
<dbReference type="Gene3D" id="1.10.510.10">
    <property type="entry name" value="Transferase(Phosphotransferase) domain 1"/>
    <property type="match status" value="1"/>
</dbReference>
<gene>
    <name evidence="21" type="primary">ga29681</name>
    <name evidence="21" type="ORF">PR202_ga29681</name>
</gene>
<evidence type="ECO:0000256" key="12">
    <source>
        <dbReference type="ARBA" id="ARBA00022840"/>
    </source>
</evidence>
<feature type="domain" description="Gnk2-homologous" evidence="20">
    <location>
        <begin position="28"/>
        <end position="132"/>
    </location>
</feature>
<evidence type="ECO:0000256" key="5">
    <source>
        <dbReference type="ARBA" id="ARBA00022527"/>
    </source>
</evidence>
<dbReference type="PROSITE" id="PS00108">
    <property type="entry name" value="PROTEIN_KINASE_ST"/>
    <property type="match status" value="1"/>
</dbReference>
<dbReference type="GO" id="GO:0005886">
    <property type="term" value="C:plasma membrane"/>
    <property type="evidence" value="ECO:0007669"/>
    <property type="project" value="UniProtKB-SubCell"/>
</dbReference>
<evidence type="ECO:0000256" key="3">
    <source>
        <dbReference type="ARBA" id="ARBA00010217"/>
    </source>
</evidence>
<evidence type="ECO:0000256" key="2">
    <source>
        <dbReference type="ARBA" id="ARBA00008536"/>
    </source>
</evidence>
<evidence type="ECO:0000256" key="1">
    <source>
        <dbReference type="ARBA" id="ARBA00004251"/>
    </source>
</evidence>
<dbReference type="PROSITE" id="PS50011">
    <property type="entry name" value="PROTEIN_KINASE_DOM"/>
    <property type="match status" value="1"/>
</dbReference>
<evidence type="ECO:0000256" key="15">
    <source>
        <dbReference type="ARBA" id="ARBA00023170"/>
    </source>
</evidence>
<feature type="signal peptide" evidence="18">
    <location>
        <begin position="1"/>
        <end position="27"/>
    </location>
</feature>
<evidence type="ECO:0000313" key="21">
    <source>
        <dbReference type="EMBL" id="GJN11483.1"/>
    </source>
</evidence>
<dbReference type="InterPro" id="IPR011009">
    <property type="entry name" value="Kinase-like_dom_sf"/>
</dbReference>
<keyword evidence="16" id="KW-0325">Glycoprotein</keyword>
<sequence>MEGGTTRRPVLVLLAAAALALLPFAAAQPWPLCDSRSGNYSPDSTFEDNLFNLITALRNNASSSPTLFASGSAGTGTSAVYGLILCHGDVSASYCYDCGTFSGRDVQRFCNRTRDVALVYNQCYVRVSDTNFLASPNNSGQRRLISGTNISSGVDVVAYDRAVTALLNATARYAVGNSTGRLFATGQLVGLDPVRVPNIWSTAQCAADLSPAQCRACLDGLIAGWFNGSDGFPLNGNGARIAGSRCNLRSELGSVFYTGAPMVKLQMNGQVAAPAPVPSTDGSPGTVGGGGKSNSVGKLLGIILPVVFLLVVASIILRVWNMQPDEKRRLDWRKRFNIIEGVARGLQYLHEDSQQKIVHRDMKASNVLLDADMNRKIGDFGLARLFEQDQTRDVTNRIVGTFGYMSPEYVMRGQYSAKSDVFSFGVLVIEIITGRRNSGQFFYEQNEDIISIVSMETLV</sequence>
<keyword evidence="7 17" id="KW-0812">Transmembrane</keyword>
<evidence type="ECO:0000256" key="7">
    <source>
        <dbReference type="ARBA" id="ARBA00022692"/>
    </source>
</evidence>
<keyword evidence="6" id="KW-0808">Transferase</keyword>
<keyword evidence="4" id="KW-1003">Cell membrane</keyword>
<dbReference type="Pfam" id="PF01657">
    <property type="entry name" value="Stress-antifung"/>
    <property type="match status" value="1"/>
</dbReference>
<keyword evidence="11" id="KW-0418">Kinase</keyword>
<keyword evidence="5" id="KW-0723">Serine/threonine-protein kinase</keyword>
<comment type="caution">
    <text evidence="21">The sequence shown here is derived from an EMBL/GenBank/DDBJ whole genome shotgun (WGS) entry which is preliminary data.</text>
</comment>
<evidence type="ECO:0000256" key="11">
    <source>
        <dbReference type="ARBA" id="ARBA00022777"/>
    </source>
</evidence>
<keyword evidence="10" id="KW-0547">Nucleotide-binding</keyword>
<evidence type="ECO:0000256" key="17">
    <source>
        <dbReference type="SAM" id="Phobius"/>
    </source>
</evidence>
<comment type="subcellular location">
    <subcellularLocation>
        <location evidence="1">Cell membrane</location>
        <topology evidence="1">Single-pass type I membrane protein</topology>
    </subcellularLocation>
</comment>
<dbReference type="AlphaFoldDB" id="A0AAV5DMH2"/>
<feature type="transmembrane region" description="Helical" evidence="17">
    <location>
        <begin position="299"/>
        <end position="320"/>
    </location>
</feature>
<dbReference type="GO" id="GO:0004674">
    <property type="term" value="F:protein serine/threonine kinase activity"/>
    <property type="evidence" value="ECO:0007669"/>
    <property type="project" value="UniProtKB-KW"/>
</dbReference>
<keyword evidence="15" id="KW-0675">Receptor</keyword>
<keyword evidence="8 18" id="KW-0732">Signal</keyword>
<keyword evidence="9" id="KW-0677">Repeat</keyword>
<keyword evidence="13 17" id="KW-1133">Transmembrane helix</keyword>
<keyword evidence="14 17" id="KW-0472">Membrane</keyword>
<evidence type="ECO:0000256" key="8">
    <source>
        <dbReference type="ARBA" id="ARBA00022729"/>
    </source>
</evidence>
<evidence type="ECO:0000259" key="19">
    <source>
        <dbReference type="PROSITE" id="PS50011"/>
    </source>
</evidence>
<comment type="similarity">
    <text evidence="3">In the C-terminal section; belongs to the protein kinase superfamily. Ser/Thr protein kinase family.</text>
</comment>
<dbReference type="InterPro" id="IPR008271">
    <property type="entry name" value="Ser/Thr_kinase_AS"/>
</dbReference>
<dbReference type="Proteomes" id="UP001054889">
    <property type="component" value="Unassembled WGS sequence"/>
</dbReference>
<dbReference type="GO" id="GO:0005524">
    <property type="term" value="F:ATP binding"/>
    <property type="evidence" value="ECO:0007669"/>
    <property type="project" value="UniProtKB-KW"/>
</dbReference>
<accession>A0AAV5DMH2</accession>
<feature type="domain" description="Gnk2-homologous" evidence="20">
    <location>
        <begin position="141"/>
        <end position="255"/>
    </location>
</feature>
<evidence type="ECO:0000256" key="14">
    <source>
        <dbReference type="ARBA" id="ARBA00023136"/>
    </source>
</evidence>
<evidence type="ECO:0000259" key="20">
    <source>
        <dbReference type="PROSITE" id="PS51473"/>
    </source>
</evidence>
<evidence type="ECO:0000256" key="13">
    <source>
        <dbReference type="ARBA" id="ARBA00022989"/>
    </source>
</evidence>
<reference evidence="21" key="1">
    <citation type="journal article" date="2018" name="DNA Res.">
        <title>Multiple hybrid de novo genome assembly of finger millet, an orphan allotetraploid crop.</title>
        <authorList>
            <person name="Hatakeyama M."/>
            <person name="Aluri S."/>
            <person name="Balachadran M.T."/>
            <person name="Sivarajan S.R."/>
            <person name="Patrignani A."/>
            <person name="Gruter S."/>
            <person name="Poveda L."/>
            <person name="Shimizu-Inatsugi R."/>
            <person name="Baeten J."/>
            <person name="Francoijs K.J."/>
            <person name="Nataraja K.N."/>
            <person name="Reddy Y.A.N."/>
            <person name="Phadnis S."/>
            <person name="Ravikumar R.L."/>
            <person name="Schlapbach R."/>
            <person name="Sreeman S.M."/>
            <person name="Shimizu K.K."/>
        </authorList>
    </citation>
    <scope>NUCLEOTIDE SEQUENCE</scope>
</reference>
<organism evidence="21 22">
    <name type="scientific">Eleusine coracana subsp. coracana</name>
    <dbReference type="NCBI Taxonomy" id="191504"/>
    <lineage>
        <taxon>Eukaryota</taxon>
        <taxon>Viridiplantae</taxon>
        <taxon>Streptophyta</taxon>
        <taxon>Embryophyta</taxon>
        <taxon>Tracheophyta</taxon>
        <taxon>Spermatophyta</taxon>
        <taxon>Magnoliopsida</taxon>
        <taxon>Liliopsida</taxon>
        <taxon>Poales</taxon>
        <taxon>Poaceae</taxon>
        <taxon>PACMAD clade</taxon>
        <taxon>Chloridoideae</taxon>
        <taxon>Cynodonteae</taxon>
        <taxon>Eleusininae</taxon>
        <taxon>Eleusine</taxon>
    </lineage>
</organism>
<dbReference type="SMART" id="SM00220">
    <property type="entry name" value="S_TKc"/>
    <property type="match status" value="1"/>
</dbReference>
<dbReference type="InterPro" id="IPR052059">
    <property type="entry name" value="CR_Ser/Thr_kinase"/>
</dbReference>
<evidence type="ECO:0000256" key="10">
    <source>
        <dbReference type="ARBA" id="ARBA00022741"/>
    </source>
</evidence>
<dbReference type="EMBL" id="BQKI01000018">
    <property type="protein sequence ID" value="GJN11483.1"/>
    <property type="molecule type" value="Genomic_DNA"/>
</dbReference>
<dbReference type="SUPFAM" id="SSF56112">
    <property type="entry name" value="Protein kinase-like (PK-like)"/>
    <property type="match status" value="1"/>
</dbReference>
<proteinExistence type="inferred from homology"/>
<keyword evidence="22" id="KW-1185">Reference proteome</keyword>
<comment type="similarity">
    <text evidence="2">In the N-terminal section; belongs to the leguminous lectin family.</text>
</comment>
<evidence type="ECO:0000256" key="9">
    <source>
        <dbReference type="ARBA" id="ARBA00022737"/>
    </source>
</evidence>
<dbReference type="InterPro" id="IPR000719">
    <property type="entry name" value="Prot_kinase_dom"/>
</dbReference>
<evidence type="ECO:0000256" key="4">
    <source>
        <dbReference type="ARBA" id="ARBA00022475"/>
    </source>
</evidence>
<feature type="domain" description="Protein kinase" evidence="19">
    <location>
        <begin position="215"/>
        <end position="459"/>
    </location>
</feature>